<dbReference type="PRINTS" id="PR01651">
    <property type="entry name" value="SECGEXPORT"/>
</dbReference>
<evidence type="ECO:0000256" key="2">
    <source>
        <dbReference type="ARBA" id="ARBA00008445"/>
    </source>
</evidence>
<comment type="caution">
    <text evidence="10">Lacks conserved residue(s) required for the propagation of feature annotation.</text>
</comment>
<dbReference type="GeneID" id="70578756"/>
<dbReference type="GO" id="GO:0043952">
    <property type="term" value="P:protein transport by the Sec complex"/>
    <property type="evidence" value="ECO:0007669"/>
    <property type="project" value="TreeGrafter"/>
</dbReference>
<comment type="similarity">
    <text evidence="2 10">Belongs to the SecG family.</text>
</comment>
<evidence type="ECO:0000256" key="8">
    <source>
        <dbReference type="ARBA" id="ARBA00023010"/>
    </source>
</evidence>
<dbReference type="GO" id="GO:0065002">
    <property type="term" value="P:intracellular protein transmembrane transport"/>
    <property type="evidence" value="ECO:0007669"/>
    <property type="project" value="TreeGrafter"/>
</dbReference>
<evidence type="ECO:0000313" key="11">
    <source>
        <dbReference type="EMBL" id="BCL56619.1"/>
    </source>
</evidence>
<evidence type="ECO:0000256" key="6">
    <source>
        <dbReference type="ARBA" id="ARBA00022927"/>
    </source>
</evidence>
<organism evidence="12 13">
    <name type="scientific">Faecalibacillus intestinalis</name>
    <dbReference type="NCBI Taxonomy" id="1982626"/>
    <lineage>
        <taxon>Bacteria</taxon>
        <taxon>Bacillati</taxon>
        <taxon>Bacillota</taxon>
        <taxon>Erysipelotrichia</taxon>
        <taxon>Erysipelotrichales</taxon>
        <taxon>Coprobacillaceae</taxon>
        <taxon>Faecalibacillus</taxon>
    </lineage>
</organism>
<sequence>MFETILKVAMVIISVALIILCLLQSGKSDDIVNALTGQSSNLFAEQKERGVDLVMSRMTMILSIAFFVIAILLRMN</sequence>
<reference evidence="14" key="3">
    <citation type="submission" date="2020-09" db="EMBL/GenBank/DDBJ databases">
        <title>Complete genome sequencing of Faecalibacillus intestinalis strain 14EGH31.</title>
        <authorList>
            <person name="Sakamoto M."/>
            <person name="Murakami T."/>
            <person name="Mori H."/>
        </authorList>
    </citation>
    <scope>NUCLEOTIDE SEQUENCE [LARGE SCALE GENOMIC DNA]</scope>
    <source>
        <strain evidence="14">14EGH31</strain>
    </source>
</reference>
<name>A0A2T3FZJ7_9FIRM</name>
<keyword evidence="8 10" id="KW-0811">Translocation</keyword>
<feature type="transmembrane region" description="Helical" evidence="10">
    <location>
        <begin position="54"/>
        <end position="73"/>
    </location>
</feature>
<comment type="subcellular location">
    <subcellularLocation>
        <location evidence="1 10">Cell membrane</location>
        <topology evidence="1 10">Multi-pass membrane protein</topology>
    </subcellularLocation>
</comment>
<dbReference type="EMBL" id="AP024085">
    <property type="protein sequence ID" value="BCL56619.1"/>
    <property type="molecule type" value="Genomic_DNA"/>
</dbReference>
<evidence type="ECO:0000256" key="7">
    <source>
        <dbReference type="ARBA" id="ARBA00022989"/>
    </source>
</evidence>
<reference evidence="11" key="2">
    <citation type="journal article" date="2020" name="Microbiol. Resour. Announc.">
        <title>Complete Genome Sequence of Faecalibacillus intestinalis JCM 34082, Isolated from Feces from a Healthy Japanese Female.</title>
        <authorList>
            <person name="Sakamoto M."/>
            <person name="Ikeyama N."/>
            <person name="Toyoda A."/>
            <person name="Murakami T."/>
            <person name="Mori H."/>
            <person name="Ohkuma M."/>
        </authorList>
    </citation>
    <scope>NUCLEOTIDE SEQUENCE</scope>
    <source>
        <strain evidence="11">14EGH31</strain>
    </source>
</reference>
<dbReference type="AlphaFoldDB" id="A0A2T3FZJ7"/>
<evidence type="ECO:0000313" key="12">
    <source>
        <dbReference type="EMBL" id="PST40708.1"/>
    </source>
</evidence>
<dbReference type="KEGG" id="fit:Fi14EGH31_03310"/>
<reference evidence="12 13" key="1">
    <citation type="journal article" date="2019" name="Int. J. Syst. Evol. Microbiol.">
        <title>Faecalibacillus intestinalis gen. nov., sp. nov. and Faecalibacillus faecis sp. nov., isolated from human faeces.</title>
        <authorList>
            <person name="Seo B."/>
            <person name="Jeon K."/>
            <person name="Baek I."/>
            <person name="Lee Y.M."/>
            <person name="Baek K."/>
            <person name="Ko G."/>
        </authorList>
    </citation>
    <scope>NUCLEOTIDE SEQUENCE [LARGE SCALE GENOMIC DNA]</scope>
    <source>
        <strain evidence="12 13">SNUG30099</strain>
    </source>
</reference>
<evidence type="ECO:0000256" key="9">
    <source>
        <dbReference type="ARBA" id="ARBA00023136"/>
    </source>
</evidence>
<dbReference type="NCBIfam" id="TIGR00810">
    <property type="entry name" value="secG"/>
    <property type="match status" value="1"/>
</dbReference>
<dbReference type="InterPro" id="IPR004692">
    <property type="entry name" value="SecG"/>
</dbReference>
<keyword evidence="7 10" id="KW-1133">Transmembrane helix</keyword>
<keyword evidence="5 10" id="KW-0812">Transmembrane</keyword>
<evidence type="ECO:0000256" key="5">
    <source>
        <dbReference type="ARBA" id="ARBA00022692"/>
    </source>
</evidence>
<evidence type="ECO:0000256" key="3">
    <source>
        <dbReference type="ARBA" id="ARBA00022448"/>
    </source>
</evidence>
<dbReference type="GO" id="GO:0009306">
    <property type="term" value="P:protein secretion"/>
    <property type="evidence" value="ECO:0007669"/>
    <property type="project" value="UniProtKB-UniRule"/>
</dbReference>
<evidence type="ECO:0000256" key="4">
    <source>
        <dbReference type="ARBA" id="ARBA00022475"/>
    </source>
</evidence>
<dbReference type="PANTHER" id="PTHR34182:SF1">
    <property type="entry name" value="PROTEIN-EXPORT MEMBRANE PROTEIN SECG"/>
    <property type="match status" value="1"/>
</dbReference>
<dbReference type="PANTHER" id="PTHR34182">
    <property type="entry name" value="PROTEIN-EXPORT MEMBRANE PROTEIN SECG"/>
    <property type="match status" value="1"/>
</dbReference>
<gene>
    <name evidence="11" type="primary">secG</name>
    <name evidence="12" type="ORF">C7U54_08390</name>
    <name evidence="11" type="ORF">Fi14EGH31_03310</name>
</gene>
<dbReference type="GO" id="GO:0015450">
    <property type="term" value="F:protein-transporting ATPase activity"/>
    <property type="evidence" value="ECO:0007669"/>
    <property type="project" value="UniProtKB-UniRule"/>
</dbReference>
<keyword evidence="6 10" id="KW-0653">Protein transport</keyword>
<dbReference type="EMBL" id="PYLQ01000010">
    <property type="protein sequence ID" value="PST40708.1"/>
    <property type="molecule type" value="Genomic_DNA"/>
</dbReference>
<dbReference type="Proteomes" id="UP000593842">
    <property type="component" value="Chromosome"/>
</dbReference>
<dbReference type="Proteomes" id="UP000240974">
    <property type="component" value="Unassembled WGS sequence"/>
</dbReference>
<evidence type="ECO:0000256" key="10">
    <source>
        <dbReference type="RuleBase" id="RU365087"/>
    </source>
</evidence>
<evidence type="ECO:0000313" key="14">
    <source>
        <dbReference type="Proteomes" id="UP000593842"/>
    </source>
</evidence>
<dbReference type="Pfam" id="PF03840">
    <property type="entry name" value="SecG"/>
    <property type="match status" value="1"/>
</dbReference>
<dbReference type="RefSeq" id="WP_022001041.1">
    <property type="nucleotide sequence ID" value="NZ_AP024085.1"/>
</dbReference>
<protein>
    <recommendedName>
        <fullName evidence="10">Protein-export membrane protein SecG</fullName>
    </recommendedName>
</protein>
<evidence type="ECO:0000313" key="13">
    <source>
        <dbReference type="Proteomes" id="UP000240974"/>
    </source>
</evidence>
<evidence type="ECO:0000256" key="1">
    <source>
        <dbReference type="ARBA" id="ARBA00004651"/>
    </source>
</evidence>
<comment type="function">
    <text evidence="10">Involved in protein export. Participates in an early event of protein translocation.</text>
</comment>
<dbReference type="GO" id="GO:0005886">
    <property type="term" value="C:plasma membrane"/>
    <property type="evidence" value="ECO:0007669"/>
    <property type="project" value="UniProtKB-SubCell"/>
</dbReference>
<keyword evidence="9 10" id="KW-0472">Membrane</keyword>
<keyword evidence="13" id="KW-1185">Reference proteome</keyword>
<keyword evidence="4 10" id="KW-1003">Cell membrane</keyword>
<accession>A0A2T3FZJ7</accession>
<keyword evidence="3 10" id="KW-0813">Transport</keyword>
<proteinExistence type="inferred from homology"/>